<reference evidence="2 3" key="1">
    <citation type="submission" date="2012-02" db="EMBL/GenBank/DDBJ databases">
        <title>Complete genome sequence of Phycisphaera mikurensis NBRC 102666.</title>
        <authorList>
            <person name="Ankai A."/>
            <person name="Hosoyama A."/>
            <person name="Terui Y."/>
            <person name="Sekine M."/>
            <person name="Fukai R."/>
            <person name="Kato Y."/>
            <person name="Nakamura S."/>
            <person name="Yamada-Narita S."/>
            <person name="Kawakoshi A."/>
            <person name="Fukunaga Y."/>
            <person name="Yamazaki S."/>
            <person name="Fujita N."/>
        </authorList>
    </citation>
    <scope>NUCLEOTIDE SEQUENCE [LARGE SCALE GENOMIC DNA]</scope>
    <source>
        <strain evidence="3">NBRC 102666 / KCTC 22515 / FYK2301M01</strain>
    </source>
</reference>
<dbReference type="RefSeq" id="WP_014435747.1">
    <property type="nucleotide sequence ID" value="NC_017080.1"/>
</dbReference>
<organism evidence="2 3">
    <name type="scientific">Phycisphaera mikurensis (strain NBRC 102666 / KCTC 22515 / FYK2301M01)</name>
    <dbReference type="NCBI Taxonomy" id="1142394"/>
    <lineage>
        <taxon>Bacteria</taxon>
        <taxon>Pseudomonadati</taxon>
        <taxon>Planctomycetota</taxon>
        <taxon>Phycisphaerae</taxon>
        <taxon>Phycisphaerales</taxon>
        <taxon>Phycisphaeraceae</taxon>
        <taxon>Phycisphaera</taxon>
    </lineage>
</organism>
<dbReference type="Pfam" id="PF19777">
    <property type="entry name" value="DUF6263"/>
    <property type="match status" value="1"/>
</dbReference>
<evidence type="ECO:0000256" key="1">
    <source>
        <dbReference type="SAM" id="SignalP"/>
    </source>
</evidence>
<evidence type="ECO:0000313" key="2">
    <source>
        <dbReference type="EMBL" id="BAM02527.1"/>
    </source>
</evidence>
<sequence>MIQRLLLAAALLLTLTPAGVATAAAAEDAAVALRPAYATGRSCTYRFDGLRKQTADTRFGERSQSNTTDIASAGEMTWTVDRVKPGGGAECTMTLQWMSLDVTAGEGPVQKNDSRQPSGDIPPVHDLLRAMTGRPVTVVMNADGSVASVRGVDAIRAAAATPEMVPDERDFTETASDAAYLPFTPEVISVGGDWRTSFVWRHELGDASQKWTNTLTAVETIEGVEVAIVDQELVSLSIDASPMAKNLPPGAPKPEVRVTGFSGSNRVLYDLTREEAAARHSVTEVSADLTIPLGPGRNALTRFNERATNQLLRVSER</sequence>
<dbReference type="OrthoDB" id="9881434at2"/>
<dbReference type="STRING" id="1142394.PSMK_03680"/>
<dbReference type="HOGENOM" id="CLU_876773_0_0_0"/>
<feature type="chain" id="PRO_5003629026" evidence="1">
    <location>
        <begin position="24"/>
        <end position="317"/>
    </location>
</feature>
<dbReference type="KEGG" id="phm:PSMK_03680"/>
<dbReference type="EMBL" id="AP012338">
    <property type="protein sequence ID" value="BAM02527.1"/>
    <property type="molecule type" value="Genomic_DNA"/>
</dbReference>
<gene>
    <name evidence="2" type="ordered locus">PSMK_03680</name>
</gene>
<dbReference type="Proteomes" id="UP000007881">
    <property type="component" value="Chromosome"/>
</dbReference>
<protein>
    <submittedName>
        <fullName evidence="2">Uncharacterized protein</fullName>
    </submittedName>
</protein>
<dbReference type="AlphaFoldDB" id="I0IB89"/>
<evidence type="ECO:0000313" key="3">
    <source>
        <dbReference type="Proteomes" id="UP000007881"/>
    </source>
</evidence>
<feature type="signal peptide" evidence="1">
    <location>
        <begin position="1"/>
        <end position="23"/>
    </location>
</feature>
<accession>I0IB89</accession>
<proteinExistence type="predicted"/>
<keyword evidence="1" id="KW-0732">Signal</keyword>
<dbReference type="InterPro" id="IPR046230">
    <property type="entry name" value="DUF6263"/>
</dbReference>
<keyword evidence="3" id="KW-1185">Reference proteome</keyword>
<name>I0IB89_PHYMF</name>